<evidence type="ECO:0000313" key="3">
    <source>
        <dbReference type="EMBL" id="KWZ38706.1"/>
    </source>
</evidence>
<accession>A0ABR5T654</accession>
<feature type="domain" description="FAD dependent oxidoreductase" evidence="2">
    <location>
        <begin position="4"/>
        <end position="395"/>
    </location>
</feature>
<dbReference type="RefSeq" id="WP_060822973.1">
    <property type="nucleotide sequence ID" value="NZ_LNJQ01000004.1"/>
</dbReference>
<dbReference type="PANTHER" id="PTHR13847:SF289">
    <property type="entry name" value="GLYCINE OXIDASE"/>
    <property type="match status" value="1"/>
</dbReference>
<comment type="caution">
    <text evidence="3">The sequence shown here is derived from an EMBL/GenBank/DDBJ whole genome shotgun (WGS) entry which is preliminary data.</text>
</comment>
<keyword evidence="4" id="KW-1185">Reference proteome</keyword>
<proteinExistence type="predicted"/>
<dbReference type="EMBL" id="LNJQ01000004">
    <property type="protein sequence ID" value="KWZ38706.1"/>
    <property type="molecule type" value="Genomic_DNA"/>
</dbReference>
<dbReference type="SUPFAM" id="SSF51905">
    <property type="entry name" value="FAD/NAD(P)-binding domain"/>
    <property type="match status" value="1"/>
</dbReference>
<dbReference type="InterPro" id="IPR036188">
    <property type="entry name" value="FAD/NAD-bd_sf"/>
</dbReference>
<dbReference type="Proteomes" id="UP000070255">
    <property type="component" value="Unassembled WGS sequence"/>
</dbReference>
<name>A0ABR5T654_9BURK</name>
<evidence type="ECO:0000313" key="4">
    <source>
        <dbReference type="Proteomes" id="UP000070255"/>
    </source>
</evidence>
<gene>
    <name evidence="3" type="ORF">WS72_28240</name>
</gene>
<sequence>MDFDVIVLGAGIVGVSAALHLQDRGRRVALVDRGAPGGGTSFGNAGLIERSSVAPYAFPRNPLALLRYAMNRSTELYWDRASLPSFAPWLARFWWESSPRRRAAAARDMLPLIELSVAEHDALIARANAGDLVHARGWIEAYRTPERLEHAARGARRDASRHGLRVATLDASALAAQEPALGAGFCGALHWLDPKSVVDPGALVKAYARLFERDGGALLEGDAASVESSGDGWHVSTADGVATAREVVVALGPWSDTVFAKLGYRIPLREKRGYHMHYAPPGGASLSAPVVDLEHGYVVAPMRGGLRLTTGVEIAARTLPPTGVQLARAERIAQPTFRLGPRLDPAPWLGFRPCTPDMRPVIGAAPRHRGMWFAFGHNHHGLTLGPVTGRLLAEMMCGEPTVADVAPFRVERFL</sequence>
<dbReference type="PANTHER" id="PTHR13847">
    <property type="entry name" value="SARCOSINE DEHYDROGENASE-RELATED"/>
    <property type="match status" value="1"/>
</dbReference>
<dbReference type="SUPFAM" id="SSF54373">
    <property type="entry name" value="FAD-linked reductases, C-terminal domain"/>
    <property type="match status" value="1"/>
</dbReference>
<reference evidence="3 4" key="1">
    <citation type="submission" date="2015-11" db="EMBL/GenBank/DDBJ databases">
        <authorList>
            <person name="Sahl J."/>
            <person name="Wagner D."/>
            <person name="Keim P."/>
        </authorList>
    </citation>
    <scope>NUCLEOTIDE SEQUENCE [LARGE SCALE GENOMIC DNA]</scope>
    <source>
        <strain evidence="3 4">BDU18</strain>
    </source>
</reference>
<dbReference type="Pfam" id="PF01266">
    <property type="entry name" value="DAO"/>
    <property type="match status" value="1"/>
</dbReference>
<evidence type="ECO:0000259" key="2">
    <source>
        <dbReference type="Pfam" id="PF01266"/>
    </source>
</evidence>
<dbReference type="Gene3D" id="3.30.9.10">
    <property type="entry name" value="D-Amino Acid Oxidase, subunit A, domain 2"/>
    <property type="match status" value="1"/>
</dbReference>
<evidence type="ECO:0000256" key="1">
    <source>
        <dbReference type="ARBA" id="ARBA00023002"/>
    </source>
</evidence>
<organism evidence="3 4">
    <name type="scientific">Burkholderia savannae</name>
    <dbReference type="NCBI Taxonomy" id="1637837"/>
    <lineage>
        <taxon>Bacteria</taxon>
        <taxon>Pseudomonadati</taxon>
        <taxon>Pseudomonadota</taxon>
        <taxon>Betaproteobacteria</taxon>
        <taxon>Burkholderiales</taxon>
        <taxon>Burkholderiaceae</taxon>
        <taxon>Burkholderia</taxon>
        <taxon>pseudomallei group</taxon>
    </lineage>
</organism>
<keyword evidence="1" id="KW-0560">Oxidoreductase</keyword>
<dbReference type="Gene3D" id="3.50.50.60">
    <property type="entry name" value="FAD/NAD(P)-binding domain"/>
    <property type="match status" value="2"/>
</dbReference>
<dbReference type="InterPro" id="IPR006076">
    <property type="entry name" value="FAD-dep_OxRdtase"/>
</dbReference>
<protein>
    <submittedName>
        <fullName evidence="3">Amino acid dehydrogenase</fullName>
    </submittedName>
</protein>